<dbReference type="Proteomes" id="UP000593892">
    <property type="component" value="Chromosome"/>
</dbReference>
<proteinExistence type="predicted"/>
<dbReference type="EMBL" id="CP063849">
    <property type="protein sequence ID" value="QOY89010.1"/>
    <property type="molecule type" value="Genomic_DNA"/>
</dbReference>
<organism evidence="1 2">
    <name type="scientific">Paludibaculum fermentans</name>
    <dbReference type="NCBI Taxonomy" id="1473598"/>
    <lineage>
        <taxon>Bacteria</taxon>
        <taxon>Pseudomonadati</taxon>
        <taxon>Acidobacteriota</taxon>
        <taxon>Terriglobia</taxon>
        <taxon>Bryobacterales</taxon>
        <taxon>Bryobacteraceae</taxon>
        <taxon>Paludibaculum</taxon>
    </lineage>
</organism>
<sequence length="596" mass="64836">MTRRDVIGQTLGAVAASAGSHAQDSGGANAGDEGQRMFLRLLKANDETVRRMLQQAPAPGGAAVRVGRGGDLAALMAAYCAPESSFSRSESLIPRIERSAQALLDALHPDGLLDAGNLSSPPDTGFVVEATAAALAVARRSRDERLAQAQETLGRFLLRVGDALVTGGIHTPNHRWVICSALARIHSLFPSSRYVDRIDDWLGEGIYQDADGLFPERSPNYARVEVNAFVTMARLLNRPVLLELVRRHLLANLYLMQPDGELETIHSRRQDQDRPVHVANFYLQYRYMAILENNPVFAAVARLIAERPGEGLVEGMNPVVHFLDEPLLRKPLPEGGAIPADYVRVFANSHLVRIRRGERAASIYGGNDRPLGIASGLAHNPTFFHFRNGSAVLNSVRMGGPFFSLGVFRAEGVSVAGNQTLLQQRWEAPYYQPLPKEYRNAGGDYALTPVKDGRFWSKLDFPHRQMSGVQVLDQKVTVIEKPGVFELHIEITGHDRVPYAIELAFRPGGEFGGAIRAGALSGRGGEGKALFLAEGMGSYRVGGEGIEFGPGQAEHEVISLSGHTYQAHGAVLRAAGNCVYITGYTPFRKVITIRGV</sequence>
<reference evidence="1 2" key="1">
    <citation type="submission" date="2020-10" db="EMBL/GenBank/DDBJ databases">
        <title>Complete genome sequence of Paludibaculum fermentans P105T, a facultatively anaerobic acidobacterium capable of dissimilatory Fe(III) reduction.</title>
        <authorList>
            <person name="Dedysh S.N."/>
            <person name="Beletsky A.V."/>
            <person name="Kulichevskaya I.S."/>
            <person name="Mardanov A.V."/>
            <person name="Ravin N.V."/>
        </authorList>
    </citation>
    <scope>NUCLEOTIDE SEQUENCE [LARGE SCALE GENOMIC DNA]</scope>
    <source>
        <strain evidence="1 2">P105</strain>
    </source>
</reference>
<keyword evidence="2" id="KW-1185">Reference proteome</keyword>
<evidence type="ECO:0008006" key="3">
    <source>
        <dbReference type="Google" id="ProtNLM"/>
    </source>
</evidence>
<accession>A0A7S7NSP0</accession>
<evidence type="ECO:0000313" key="1">
    <source>
        <dbReference type="EMBL" id="QOY89010.1"/>
    </source>
</evidence>
<gene>
    <name evidence="1" type="ORF">IRI77_03360</name>
</gene>
<dbReference type="RefSeq" id="WP_194450672.1">
    <property type="nucleotide sequence ID" value="NZ_CP063849.1"/>
</dbReference>
<dbReference type="InterPro" id="IPR008929">
    <property type="entry name" value="Chondroitin_lyas"/>
</dbReference>
<evidence type="ECO:0000313" key="2">
    <source>
        <dbReference type="Proteomes" id="UP000593892"/>
    </source>
</evidence>
<protein>
    <recommendedName>
        <fullName evidence="3">Heparin-sulfate lyase N-terminal domain-containing protein</fullName>
    </recommendedName>
</protein>
<dbReference type="Gene3D" id="1.50.10.100">
    <property type="entry name" value="Chondroitin AC/alginate lyase"/>
    <property type="match status" value="1"/>
</dbReference>
<name>A0A7S7NSP0_PALFE</name>
<dbReference type="KEGG" id="pfer:IRI77_03360"/>
<dbReference type="AlphaFoldDB" id="A0A7S7NSP0"/>